<dbReference type="PANTHER" id="PTHR43475">
    <property type="entry name" value="METHYLTHIORIBOSE-1-PHOSPHATE ISOMERASE"/>
    <property type="match status" value="1"/>
</dbReference>
<dbReference type="PANTHER" id="PTHR43475:SF1">
    <property type="entry name" value="METHYLTHIORIBOSE-1-PHOSPHATE ISOMERASE"/>
    <property type="match status" value="1"/>
</dbReference>
<dbReference type="InterPro" id="IPR037171">
    <property type="entry name" value="NagB/RpiA_transferase-like"/>
</dbReference>
<feature type="binding site" evidence="5">
    <location>
        <begin position="253"/>
        <end position="254"/>
    </location>
    <ligand>
        <name>substrate</name>
    </ligand>
</feature>
<keyword evidence="5" id="KW-0028">Amino-acid biosynthesis</keyword>
<evidence type="ECO:0000313" key="6">
    <source>
        <dbReference type="EMBL" id="KUF09189.1"/>
    </source>
</evidence>
<dbReference type="FunFam" id="1.20.120.420:FF:000003">
    <property type="entry name" value="Methylthioribose-1-phosphate isomerase"/>
    <property type="match status" value="1"/>
</dbReference>
<evidence type="ECO:0000313" key="7">
    <source>
        <dbReference type="Proteomes" id="UP000054396"/>
    </source>
</evidence>
<comment type="pathway">
    <text evidence="5">Amino-acid biosynthesis; L-methionine biosynthesis via salvage pathway; L-methionine from S-methyl-5-thio-alpha-D-ribose 1-phosphate: step 1/6.</text>
</comment>
<comment type="catalytic activity">
    <reaction evidence="3">
        <text>5-(methylsulfanyl)-alpha-D-ribose 1-phosphate = 5-(methylsulfanyl)-D-ribulose 1-phosphate</text>
        <dbReference type="Rhea" id="RHEA:19989"/>
        <dbReference type="ChEBI" id="CHEBI:58533"/>
        <dbReference type="ChEBI" id="CHEBI:58548"/>
        <dbReference type="EC" id="5.3.1.23"/>
    </reaction>
    <physiologicalReaction direction="left-to-right" evidence="3">
        <dbReference type="Rhea" id="RHEA:19990"/>
    </physiologicalReaction>
</comment>
<proteinExistence type="inferred from homology"/>
<comment type="function">
    <text evidence="4">Catalyzes the interconversion of methylthioribose-1-phosphate (MTR-1-P) into methylthioribulose-1-phosphate (MTRu-1-P). Also catalyzes the interconversion of 5-deoxyribose 1-phosphate and 5-deoxyribulose 1-phosphate. Part of a bifunctional DHAP-shunt salvage pathway for SAM by-products.</text>
</comment>
<dbReference type="GO" id="GO:0046523">
    <property type="term" value="F:S-methyl-5-thioribose-1-phosphate isomerase activity"/>
    <property type="evidence" value="ECO:0007669"/>
    <property type="project" value="UniProtKB-UniRule"/>
</dbReference>
<name>A0A0W7WF55_9RHOB</name>
<keyword evidence="7" id="KW-1185">Reference proteome</keyword>
<dbReference type="EMBL" id="LPXO01000016">
    <property type="protein sequence ID" value="KUF09189.1"/>
    <property type="molecule type" value="Genomic_DNA"/>
</dbReference>
<dbReference type="FunFam" id="3.40.50.10470:FF:000006">
    <property type="entry name" value="Methylthioribose-1-phosphate isomerase"/>
    <property type="match status" value="1"/>
</dbReference>
<accession>A0A0W7WF55</accession>
<dbReference type="GO" id="GO:0019509">
    <property type="term" value="P:L-methionine salvage from methylthioadenosine"/>
    <property type="evidence" value="ECO:0007669"/>
    <property type="project" value="UniProtKB-UniRule"/>
</dbReference>
<dbReference type="NCBIfam" id="TIGR00524">
    <property type="entry name" value="eIF-2B_rel"/>
    <property type="match status" value="1"/>
</dbReference>
<dbReference type="InterPro" id="IPR005251">
    <property type="entry name" value="IF-M1Pi"/>
</dbReference>
<dbReference type="HAMAP" id="MF_01678">
    <property type="entry name" value="Salvage_MtnA"/>
    <property type="match status" value="1"/>
</dbReference>
<feature type="binding site" evidence="5">
    <location>
        <begin position="53"/>
        <end position="55"/>
    </location>
    <ligand>
        <name>substrate</name>
    </ligand>
</feature>
<evidence type="ECO:0000256" key="3">
    <source>
        <dbReference type="ARBA" id="ARBA00051169"/>
    </source>
</evidence>
<evidence type="ECO:0000256" key="4">
    <source>
        <dbReference type="ARBA" id="ARBA00058145"/>
    </source>
</evidence>
<keyword evidence="5" id="KW-0486">Methionine biosynthesis</keyword>
<dbReference type="InterPro" id="IPR042529">
    <property type="entry name" value="IF_2B-like_C"/>
</dbReference>
<dbReference type="Pfam" id="PF01008">
    <property type="entry name" value="IF-2B"/>
    <property type="match status" value="1"/>
</dbReference>
<dbReference type="InterPro" id="IPR000649">
    <property type="entry name" value="IF-2B-related"/>
</dbReference>
<protein>
    <recommendedName>
        <fullName evidence="5">Methylthioribose-1-phosphate isomerase</fullName>
        <shortName evidence="5">M1Pi</shortName>
        <shortName evidence="5">MTR-1-P isomerase</shortName>
        <ecNumber evidence="5">5.3.1.23</ecNumber>
    </recommendedName>
    <alternativeName>
        <fullName evidence="5">S-methyl-5-thioribose-1-phosphate isomerase</fullName>
    </alternativeName>
</protein>
<dbReference type="NCBIfam" id="NF004326">
    <property type="entry name" value="PRK05720.1"/>
    <property type="match status" value="1"/>
</dbReference>
<reference evidence="6 7" key="1">
    <citation type="submission" date="2015-12" db="EMBL/GenBank/DDBJ databases">
        <authorList>
            <person name="Shamseldin A."/>
            <person name="Moawad H."/>
            <person name="Abd El-Rahim W.M."/>
            <person name="Sadowsky M.J."/>
        </authorList>
    </citation>
    <scope>NUCLEOTIDE SEQUENCE [LARGE SCALE GENOMIC DNA]</scope>
    <source>
        <strain evidence="6 7">SJ5A-1</strain>
    </source>
</reference>
<dbReference type="Proteomes" id="UP000054396">
    <property type="component" value="Unassembled WGS sequence"/>
</dbReference>
<dbReference type="SUPFAM" id="SSF100950">
    <property type="entry name" value="NagB/RpiA/CoA transferase-like"/>
    <property type="match status" value="1"/>
</dbReference>
<comment type="similarity">
    <text evidence="5">Belongs to the EIF-2B alpha/beta/delta subunits family. MtnA subfamily.</text>
</comment>
<organism evidence="6 7">
    <name type="scientific">Pseudoponticoccus marisrubri</name>
    <dbReference type="NCBI Taxonomy" id="1685382"/>
    <lineage>
        <taxon>Bacteria</taxon>
        <taxon>Pseudomonadati</taxon>
        <taxon>Pseudomonadota</taxon>
        <taxon>Alphaproteobacteria</taxon>
        <taxon>Rhodobacterales</taxon>
        <taxon>Roseobacteraceae</taxon>
        <taxon>Pseudoponticoccus</taxon>
    </lineage>
</organism>
<comment type="catalytic activity">
    <reaction evidence="2">
        <text>5-deoxy-alpha-D-ribose 1-phosphate = 5-deoxy-D-ribulose 1-phosphate</text>
        <dbReference type="Rhea" id="RHEA:61296"/>
        <dbReference type="ChEBI" id="CHEBI:58749"/>
        <dbReference type="ChEBI" id="CHEBI:144504"/>
    </reaction>
    <physiologicalReaction direction="left-to-right" evidence="2">
        <dbReference type="Rhea" id="RHEA:61297"/>
    </physiologicalReaction>
</comment>
<dbReference type="RefSeq" id="WP_058863834.1">
    <property type="nucleotide sequence ID" value="NZ_LPXO01000016.1"/>
</dbReference>
<dbReference type="InterPro" id="IPR011559">
    <property type="entry name" value="Initiation_fac_2B_a/b/d"/>
</dbReference>
<dbReference type="InterPro" id="IPR027363">
    <property type="entry name" value="M1Pi_N"/>
</dbReference>
<evidence type="ECO:0000256" key="1">
    <source>
        <dbReference type="ARBA" id="ARBA00023235"/>
    </source>
</evidence>
<comment type="caution">
    <text evidence="6">The sequence shown here is derived from an EMBL/GenBank/DDBJ whole genome shotgun (WGS) entry which is preliminary data.</text>
</comment>
<dbReference type="Gene3D" id="3.40.50.10470">
    <property type="entry name" value="Translation initiation factor eif-2b, domain 2"/>
    <property type="match status" value="1"/>
</dbReference>
<feature type="binding site" evidence="5">
    <location>
        <position position="90"/>
    </location>
    <ligand>
        <name>substrate</name>
    </ligand>
</feature>
<dbReference type="AlphaFoldDB" id="A0A0W7WF55"/>
<feature type="active site" description="Proton donor" evidence="5">
    <location>
        <position position="243"/>
    </location>
</feature>
<gene>
    <name evidence="5" type="primary">mtnA</name>
    <name evidence="6" type="ORF">AVJ23_19125</name>
</gene>
<keyword evidence="1 5" id="KW-0413">Isomerase</keyword>
<dbReference type="STRING" id="1685382.AVJ23_19125"/>
<dbReference type="EC" id="5.3.1.23" evidence="5"/>
<dbReference type="NCBIfam" id="TIGR00512">
    <property type="entry name" value="salvage_mtnA"/>
    <property type="match status" value="1"/>
</dbReference>
<evidence type="ECO:0000256" key="2">
    <source>
        <dbReference type="ARBA" id="ARBA00050906"/>
    </source>
</evidence>
<feature type="binding site" evidence="5">
    <location>
        <position position="203"/>
    </location>
    <ligand>
        <name>substrate</name>
    </ligand>
</feature>
<dbReference type="Gene3D" id="1.20.120.420">
    <property type="entry name" value="translation initiation factor eif-2b, domain 1"/>
    <property type="match status" value="1"/>
</dbReference>
<dbReference type="UniPathway" id="UPA00904">
    <property type="reaction ID" value="UER00874"/>
</dbReference>
<sequence length="367" mass="40097">MKIDGTHYRSLWWNAERDVLEIIDQRWLPHDFRVIPVATMQDFADAIYEMRVRGAPLIGATAAYGMALAMREDPSDANMDAAWTFLEKTRPTAINLRWALDRCRAALRPLPQGERATAAHALAAEIADEDVEINRRIGAHGLEIIREIAAKKPAGEPVRLLTHCNAGWLATVDWGTATSPMYQAHEAGIPLHVWVDETRPRNQGALTAWELGSHGVPHTYITDNAGGHLMQHGLVDMVITGTDRTTRQGDVCNKIGTYLKALAARDNGVPFYVALPSPTIDWTVGDGVAEIPIEERNAREVTHIQGVTDEGGIGHVRVTPEGTEGGNPAFDVTPHRLVTGLITERGVCDASEEGLSGLFPEHAQAAE</sequence>
<dbReference type="OrthoDB" id="9803436at2"/>
<evidence type="ECO:0000256" key="5">
    <source>
        <dbReference type="HAMAP-Rule" id="MF_01678"/>
    </source>
</evidence>
<feature type="site" description="Transition state stabilizer" evidence="5">
    <location>
        <position position="164"/>
    </location>
</feature>